<evidence type="ECO:0000259" key="23">
    <source>
        <dbReference type="PROSITE" id="PS50994"/>
    </source>
</evidence>
<dbReference type="InterPro" id="IPR036397">
    <property type="entry name" value="RNaseH_sf"/>
</dbReference>
<dbReference type="EMBL" id="FQNC01000044">
    <property type="protein sequence ID" value="SGY58177.1"/>
    <property type="molecule type" value="Genomic_DNA"/>
</dbReference>
<evidence type="ECO:0000256" key="7">
    <source>
        <dbReference type="ARBA" id="ARBA00022723"/>
    </source>
</evidence>
<keyword evidence="12" id="KW-0460">Magnesium</keyword>
<keyword evidence="10" id="KW-0378">Hydrolase</keyword>
<dbReference type="InterPro" id="IPR001584">
    <property type="entry name" value="Integrase_cat-core"/>
</dbReference>
<dbReference type="Gene3D" id="3.30.420.10">
    <property type="entry name" value="Ribonuclease H-like superfamily/Ribonuclease H"/>
    <property type="match status" value="1"/>
</dbReference>
<feature type="region of interest" description="Disordered" evidence="22">
    <location>
        <begin position="1012"/>
        <end position="1031"/>
    </location>
</feature>
<evidence type="ECO:0000256" key="10">
    <source>
        <dbReference type="ARBA" id="ARBA00022801"/>
    </source>
</evidence>
<gene>
    <name evidence="24" type="primary">BQ5605_C006g04347</name>
    <name evidence="24" type="ORF">BQ5605_C006G04347</name>
</gene>
<dbReference type="GO" id="GO:0046872">
    <property type="term" value="F:metal ion binding"/>
    <property type="evidence" value="ECO:0007669"/>
    <property type="project" value="UniProtKB-KW"/>
</dbReference>
<evidence type="ECO:0000256" key="13">
    <source>
        <dbReference type="ARBA" id="ARBA00022884"/>
    </source>
</evidence>
<feature type="compositionally biased region" description="Polar residues" evidence="22">
    <location>
        <begin position="1012"/>
        <end position="1022"/>
    </location>
</feature>
<evidence type="ECO:0000256" key="6">
    <source>
        <dbReference type="ARBA" id="ARBA00022722"/>
    </source>
</evidence>
<keyword evidence="7" id="KW-0479">Metal-binding</keyword>
<keyword evidence="13" id="KW-0694">RNA-binding</keyword>
<dbReference type="GO" id="GO:0003887">
    <property type="term" value="F:DNA-directed DNA polymerase activity"/>
    <property type="evidence" value="ECO:0007669"/>
    <property type="project" value="UniProtKB-KW"/>
</dbReference>
<evidence type="ECO:0000256" key="3">
    <source>
        <dbReference type="ARBA" id="ARBA00022612"/>
    </source>
</evidence>
<reference evidence="24 25" key="1">
    <citation type="submission" date="2016-11" db="EMBL/GenBank/DDBJ databases">
        <authorList>
            <person name="Jaros S."/>
            <person name="Januszkiewicz K."/>
            <person name="Wedrychowicz H."/>
        </authorList>
    </citation>
    <scope>NUCLEOTIDE SEQUENCE [LARGE SCALE GENOMIC DNA]</scope>
</reference>
<evidence type="ECO:0000256" key="20">
    <source>
        <dbReference type="ARBA" id="ARBA00048173"/>
    </source>
</evidence>
<dbReference type="GO" id="GO:0008233">
    <property type="term" value="F:peptidase activity"/>
    <property type="evidence" value="ECO:0007669"/>
    <property type="project" value="UniProtKB-KW"/>
</dbReference>
<evidence type="ECO:0000256" key="17">
    <source>
        <dbReference type="ARBA" id="ARBA00023113"/>
    </source>
</evidence>
<dbReference type="GO" id="GO:0003964">
    <property type="term" value="F:RNA-directed DNA polymerase activity"/>
    <property type="evidence" value="ECO:0007669"/>
    <property type="project" value="UniProtKB-KW"/>
</dbReference>
<dbReference type="PANTHER" id="PTHR42648">
    <property type="entry name" value="TRANSPOSASE, PUTATIVE-RELATED"/>
    <property type="match status" value="1"/>
</dbReference>
<dbReference type="SUPFAM" id="SSF53098">
    <property type="entry name" value="Ribonuclease H-like"/>
    <property type="match status" value="1"/>
</dbReference>
<keyword evidence="18" id="KW-0233">DNA recombination</keyword>
<keyword evidence="2" id="KW-0815">Transposition</keyword>
<comment type="function">
    <text evidence="1">The aspartyl protease (PR) mediates the proteolytic cleavages of the Gag and Gag-Pol polyproteins after assembly of the VLP.</text>
</comment>
<evidence type="ECO:0000256" key="4">
    <source>
        <dbReference type="ARBA" id="ARBA00022670"/>
    </source>
</evidence>
<evidence type="ECO:0000313" key="25">
    <source>
        <dbReference type="Proteomes" id="UP000249464"/>
    </source>
</evidence>
<evidence type="ECO:0000256" key="12">
    <source>
        <dbReference type="ARBA" id="ARBA00022842"/>
    </source>
</evidence>
<dbReference type="GO" id="GO:0006310">
    <property type="term" value="P:DNA recombination"/>
    <property type="evidence" value="ECO:0007669"/>
    <property type="project" value="UniProtKB-KW"/>
</dbReference>
<keyword evidence="16" id="KW-0808">Transferase</keyword>
<evidence type="ECO:0000256" key="1">
    <source>
        <dbReference type="ARBA" id="ARBA00002180"/>
    </source>
</evidence>
<evidence type="ECO:0000256" key="9">
    <source>
        <dbReference type="ARBA" id="ARBA00022759"/>
    </source>
</evidence>
<name>A0A2X0P2F9_9BASI</name>
<dbReference type="InterPro" id="IPR039537">
    <property type="entry name" value="Retrotran_Ty1/copia-like"/>
</dbReference>
<dbReference type="Pfam" id="PF00665">
    <property type="entry name" value="rve"/>
    <property type="match status" value="1"/>
</dbReference>
<keyword evidence="5" id="KW-0548">Nucleotidyltransferase</keyword>
<keyword evidence="8" id="KW-0547">Nucleotide-binding</keyword>
<dbReference type="GO" id="GO:0015074">
    <property type="term" value="P:DNA integration"/>
    <property type="evidence" value="ECO:0007669"/>
    <property type="project" value="UniProtKB-KW"/>
</dbReference>
<keyword evidence="19" id="KW-0511">Multifunctional enzyme</keyword>
<dbReference type="PROSITE" id="PS50994">
    <property type="entry name" value="INTEGRASE"/>
    <property type="match status" value="1"/>
</dbReference>
<evidence type="ECO:0000256" key="8">
    <source>
        <dbReference type="ARBA" id="ARBA00022741"/>
    </source>
</evidence>
<evidence type="ECO:0000256" key="14">
    <source>
        <dbReference type="ARBA" id="ARBA00022908"/>
    </source>
</evidence>
<evidence type="ECO:0000256" key="15">
    <source>
        <dbReference type="ARBA" id="ARBA00022918"/>
    </source>
</evidence>
<dbReference type="Pfam" id="PF07727">
    <property type="entry name" value="RVT_2"/>
    <property type="match status" value="1"/>
</dbReference>
<evidence type="ECO:0000256" key="2">
    <source>
        <dbReference type="ARBA" id="ARBA00022578"/>
    </source>
</evidence>
<dbReference type="GO" id="GO:0004519">
    <property type="term" value="F:endonuclease activity"/>
    <property type="evidence" value="ECO:0007669"/>
    <property type="project" value="UniProtKB-KW"/>
</dbReference>
<sequence length="1274" mass="139441">MLPCVLLLKDWHTPANTPVTPPNRAIRDRAPFTKPLQVYSAGPCFRLGPNEPAFVTVHRCEVPAIWPSPSKFRSATCGVTAYEYNGDLFLSLRDVFTGARNMCLWRGLLQWHQFDGLTQSNGLVGVQRKPECAAVTQFLSDKAMDDLAGIDDYRPRAICCANRYEVMGLELDVVEEGAQAGRQTFKKFRQAGSVRKYQIDKLPILEKAIGLHPGHSLFEYEYRAHKPVMVKLRCPTCAAGRLCGTPVAFTQDLIRCNLCGLYLHKLHAEISKEQQRTTRCIICVNVVSTKDLRADELKKLSGTVSLARSCAWAYISEAWMLIKVHDYGVHRDGLGARALAEVPCPEESVNLQLVPGNKLAWSFSNAKQLAGSKNREIYLSLQVPTEAILKKTWGTYASLVKTFNNVEVTSPTERPANSSHQDMSTPLMVTGGTTPIVLVKPRDVDPSCHLRNAGGWSQWIDDVRGALGGDYWNCTLATPVQSPNTRTDLDHANFQAVALLMRSVSPDIRKHIKDGYDHTPAEVLQMIKKAVGTGTVADILIRLQALLDVGPPPTGMDAFAKYQATTIELFNTLSGHELTFEQIVSFRLVHFGKDLYREYYTQTLRQGLDRLPSPTEVLQSLHTQADQTPAPKPVAMVASPIATADKSTAPPFSPCHHCGGPHWNRKCPDNKAGSKGKKTKAPSAPSASLVTAPDISTLVDGPVLGYLTATMSTLARPSIILDSGATHHIVNDRACFTSFRKCKPAPLEGITGEVVNSIEGVGSAIVRSFDGSIGQLNDALFVLTAPVNLFSASRADIGGYDIRLTRAKATVSIADTVCHTGELKNGLYHMQASLVDVAALVHQAGAFPRALVAVPMSVLHGRFAHLHPRALRQLISTEAVSGVSMEVDSNEDLKCDTCQAGKITHHPFPAVASNHSAQPLEQVHMDLLAFDGAVSLGGARYTLVIVDDHSRYLWAIPMSHKSDTFAAFKSWLAKVERSTSRKVLAVRSDNGGKFMSNEFSRFLEEQGITRQLSIPDTPQQNGVAKRPRARNPPARYGALASLRSTPSAFAFSLGDEVVALVANLAEAGIDVSKADRPLSEPEDPFTLPTNDPSTWKEAMRHPHAEGWKAGAIEEFRSMKDDFKVFSVVDLASVPRAATILPSRHVFRTKRDKAGKMVSLKSRIVAQGCAQRAGDFDEMFAPTAKFTSICALVAHLASRGHHIIQAGMDKAYLHGVLEEEIYMRVPTGIEGYDGKCLHLHRSIYGLKQAGRVWNDTINATLANLGYRRLACNECI</sequence>
<keyword evidence="3" id="KW-1188">Viral release from host cell</keyword>
<keyword evidence="9" id="KW-0255">Endonuclease</keyword>
<comment type="catalytic activity">
    <reaction evidence="20">
        <text>DNA(n) + a 2'-deoxyribonucleoside 5'-triphosphate = DNA(n+1) + diphosphate</text>
        <dbReference type="Rhea" id="RHEA:22508"/>
        <dbReference type="Rhea" id="RHEA-COMP:17339"/>
        <dbReference type="Rhea" id="RHEA-COMP:17340"/>
        <dbReference type="ChEBI" id="CHEBI:33019"/>
        <dbReference type="ChEBI" id="CHEBI:61560"/>
        <dbReference type="ChEBI" id="CHEBI:173112"/>
        <dbReference type="EC" id="2.7.7.49"/>
    </reaction>
</comment>
<keyword evidence="4" id="KW-0645">Protease</keyword>
<comment type="catalytic activity">
    <reaction evidence="21">
        <text>DNA(n) + a 2'-deoxyribonucleoside 5'-triphosphate = DNA(n+1) + diphosphate</text>
        <dbReference type="Rhea" id="RHEA:22508"/>
        <dbReference type="Rhea" id="RHEA-COMP:17339"/>
        <dbReference type="Rhea" id="RHEA-COMP:17340"/>
        <dbReference type="ChEBI" id="CHEBI:33019"/>
        <dbReference type="ChEBI" id="CHEBI:61560"/>
        <dbReference type="ChEBI" id="CHEBI:173112"/>
        <dbReference type="EC" id="2.7.7.7"/>
    </reaction>
</comment>
<dbReference type="GO" id="GO:0032196">
    <property type="term" value="P:transposition"/>
    <property type="evidence" value="ECO:0007669"/>
    <property type="project" value="UniProtKB-KW"/>
</dbReference>
<organism evidence="24 25">
    <name type="scientific">Microbotryum silenes-dioicae</name>
    <dbReference type="NCBI Taxonomy" id="796604"/>
    <lineage>
        <taxon>Eukaryota</taxon>
        <taxon>Fungi</taxon>
        <taxon>Dikarya</taxon>
        <taxon>Basidiomycota</taxon>
        <taxon>Pucciniomycotina</taxon>
        <taxon>Microbotryomycetes</taxon>
        <taxon>Microbotryales</taxon>
        <taxon>Microbotryaceae</taxon>
        <taxon>Microbotryum</taxon>
    </lineage>
</organism>
<keyword evidence="25" id="KW-1185">Reference proteome</keyword>
<evidence type="ECO:0000256" key="11">
    <source>
        <dbReference type="ARBA" id="ARBA00022840"/>
    </source>
</evidence>
<keyword evidence="15" id="KW-0695">RNA-directed DNA polymerase</keyword>
<feature type="domain" description="Integrase catalytic" evidence="23">
    <location>
        <begin position="915"/>
        <end position="1026"/>
    </location>
</feature>
<dbReference type="PANTHER" id="PTHR42648:SF11">
    <property type="entry name" value="TRANSPOSON TY4-P GAG-POL POLYPROTEIN"/>
    <property type="match status" value="1"/>
</dbReference>
<dbReference type="GO" id="GO:0006508">
    <property type="term" value="P:proteolysis"/>
    <property type="evidence" value="ECO:0007669"/>
    <property type="project" value="UniProtKB-KW"/>
</dbReference>
<proteinExistence type="predicted"/>
<keyword evidence="11" id="KW-0067">ATP-binding</keyword>
<dbReference type="InterPro" id="IPR013103">
    <property type="entry name" value="RVT_2"/>
</dbReference>
<evidence type="ECO:0000256" key="5">
    <source>
        <dbReference type="ARBA" id="ARBA00022695"/>
    </source>
</evidence>
<dbReference type="GO" id="GO:0005524">
    <property type="term" value="F:ATP binding"/>
    <property type="evidence" value="ECO:0007669"/>
    <property type="project" value="UniProtKB-KW"/>
</dbReference>
<dbReference type="GO" id="GO:0005634">
    <property type="term" value="C:nucleus"/>
    <property type="evidence" value="ECO:0007669"/>
    <property type="project" value="UniProtKB-ARBA"/>
</dbReference>
<accession>A0A2X0P2F9</accession>
<dbReference type="Proteomes" id="UP000249464">
    <property type="component" value="Unassembled WGS sequence"/>
</dbReference>
<dbReference type="InterPro" id="IPR012337">
    <property type="entry name" value="RNaseH-like_sf"/>
</dbReference>
<dbReference type="GO" id="GO:0003723">
    <property type="term" value="F:RNA binding"/>
    <property type="evidence" value="ECO:0007669"/>
    <property type="project" value="UniProtKB-KW"/>
</dbReference>
<evidence type="ECO:0000313" key="24">
    <source>
        <dbReference type="EMBL" id="SGY58177.1"/>
    </source>
</evidence>
<evidence type="ECO:0000256" key="18">
    <source>
        <dbReference type="ARBA" id="ARBA00023172"/>
    </source>
</evidence>
<evidence type="ECO:0000256" key="16">
    <source>
        <dbReference type="ARBA" id="ARBA00022932"/>
    </source>
</evidence>
<keyword evidence="16" id="KW-0239">DNA-directed DNA polymerase</keyword>
<keyword evidence="14" id="KW-0229">DNA integration</keyword>
<protein>
    <submittedName>
        <fullName evidence="24">BQ5605_C006g04347 protein</fullName>
    </submittedName>
</protein>
<dbReference type="Pfam" id="PF22936">
    <property type="entry name" value="Pol_BBD"/>
    <property type="match status" value="1"/>
</dbReference>
<evidence type="ECO:0000256" key="21">
    <source>
        <dbReference type="ARBA" id="ARBA00049244"/>
    </source>
</evidence>
<evidence type="ECO:0000256" key="19">
    <source>
        <dbReference type="ARBA" id="ARBA00023268"/>
    </source>
</evidence>
<keyword evidence="17" id="KW-0917">Virion maturation</keyword>
<keyword evidence="6" id="KW-0540">Nuclease</keyword>
<dbReference type="InterPro" id="IPR054722">
    <property type="entry name" value="PolX-like_BBD"/>
</dbReference>
<dbReference type="AlphaFoldDB" id="A0A2X0P2F9"/>
<evidence type="ECO:0000256" key="22">
    <source>
        <dbReference type="SAM" id="MobiDB-lite"/>
    </source>
</evidence>